<dbReference type="STRING" id="1144750.SAMN05443431_105164"/>
<dbReference type="EMBL" id="FORM01000005">
    <property type="protein sequence ID" value="SFJ22151.1"/>
    <property type="molecule type" value="Genomic_DNA"/>
</dbReference>
<dbReference type="AlphaFoldDB" id="A0A1I3PLG3"/>
<keyword evidence="2" id="KW-1185">Reference proteome</keyword>
<reference evidence="2" key="1">
    <citation type="submission" date="2016-10" db="EMBL/GenBank/DDBJ databases">
        <authorList>
            <person name="Varghese N."/>
            <person name="Submissions S."/>
        </authorList>
    </citation>
    <scope>NUCLEOTIDE SEQUENCE [LARGE SCALE GENOMIC DNA]</scope>
    <source>
        <strain evidence="2">DSM 28881</strain>
    </source>
</reference>
<dbReference type="Proteomes" id="UP000199559">
    <property type="component" value="Unassembled WGS sequence"/>
</dbReference>
<gene>
    <name evidence="1" type="ORF">SAMN05443431_105164</name>
</gene>
<protein>
    <submittedName>
        <fullName evidence="1">Uncharacterized protein</fullName>
    </submittedName>
</protein>
<evidence type="ECO:0000313" key="2">
    <source>
        <dbReference type="Proteomes" id="UP000199559"/>
    </source>
</evidence>
<organism evidence="1 2">
    <name type="scientific">Olleya namhaensis</name>
    <dbReference type="NCBI Taxonomy" id="1144750"/>
    <lineage>
        <taxon>Bacteria</taxon>
        <taxon>Pseudomonadati</taxon>
        <taxon>Bacteroidota</taxon>
        <taxon>Flavobacteriia</taxon>
        <taxon>Flavobacteriales</taxon>
        <taxon>Flavobacteriaceae</taxon>
    </lineage>
</organism>
<sequence>MLLKKMRYLIFLSFVINIGCKEEHASLVLIGNIDNKVNGKITLNQINDNLKGTFYNLDNDTNIELRGTIKGNVVNLEEYSNLGKISGFFEGTLKGNVYAGNWLSPNKKTKTPFHFKIKGLKTKISKETLHSKNNDETLMIPNLKKAYSKWFNKKTTSDKEFFTNDECMKERYDMTSERINTKRYGTVLDYYENPEFIIGHINDDKYKDAVLNFESYYCGGNGFWAINLIFISNELGEYTVFYNPDLDFDTDENIGMEYIESIKNKTIVGKQLKAINGRHPDFYRDFEIKFQEGKFWSKYYELKER</sequence>
<proteinExistence type="predicted"/>
<dbReference type="RefSeq" id="WP_090839836.1">
    <property type="nucleotide sequence ID" value="NZ_FORM01000005.1"/>
</dbReference>
<accession>A0A1I3PLG3</accession>
<name>A0A1I3PLG3_9FLAO</name>
<evidence type="ECO:0000313" key="1">
    <source>
        <dbReference type="EMBL" id="SFJ22151.1"/>
    </source>
</evidence>